<keyword evidence="2" id="KW-1185">Reference proteome</keyword>
<gene>
    <name evidence="1" type="ORF">GMARGA_LOCUS15002</name>
</gene>
<dbReference type="Proteomes" id="UP000789901">
    <property type="component" value="Unassembled WGS sequence"/>
</dbReference>
<accession>A0ABN7V8G1</accession>
<sequence length="245" mass="28682">MAFKIVGRSRSKKEALELGEAYKSFIKSLSLIEITKDLLCNDLYSNWLSEEWINCFIDSGRMLSLNDIPDNIIEEISPQFVFEAAQGRLYALLHSVRPVEGGADTYFYVKKGNSEFRSPYTMRKINIDNKSFELLQQMIDKLVSKYPVMQQNDYYLHVHAACLFDDIENNKIMLNSIKHDLVQYFRNKEHAMPKEQKNLIIYSNSVDAAFEEILQTYMIQGNDFFFFYEHGVTEKDLFRPMKMPA</sequence>
<proteinExistence type="predicted"/>
<evidence type="ECO:0000313" key="1">
    <source>
        <dbReference type="EMBL" id="CAG8737294.1"/>
    </source>
</evidence>
<organism evidence="1 2">
    <name type="scientific">Gigaspora margarita</name>
    <dbReference type="NCBI Taxonomy" id="4874"/>
    <lineage>
        <taxon>Eukaryota</taxon>
        <taxon>Fungi</taxon>
        <taxon>Fungi incertae sedis</taxon>
        <taxon>Mucoromycota</taxon>
        <taxon>Glomeromycotina</taxon>
        <taxon>Glomeromycetes</taxon>
        <taxon>Diversisporales</taxon>
        <taxon>Gigasporaceae</taxon>
        <taxon>Gigaspora</taxon>
    </lineage>
</organism>
<reference evidence="1 2" key="1">
    <citation type="submission" date="2021-06" db="EMBL/GenBank/DDBJ databases">
        <authorList>
            <person name="Kallberg Y."/>
            <person name="Tangrot J."/>
            <person name="Rosling A."/>
        </authorList>
    </citation>
    <scope>NUCLEOTIDE SEQUENCE [LARGE SCALE GENOMIC DNA]</scope>
    <source>
        <strain evidence="1 2">120-4 pot B 10/14</strain>
    </source>
</reference>
<evidence type="ECO:0000313" key="2">
    <source>
        <dbReference type="Proteomes" id="UP000789901"/>
    </source>
</evidence>
<comment type="caution">
    <text evidence="1">The sequence shown here is derived from an EMBL/GenBank/DDBJ whole genome shotgun (WGS) entry which is preliminary data.</text>
</comment>
<name>A0ABN7V8G1_GIGMA</name>
<protein>
    <submittedName>
        <fullName evidence="1">21790_t:CDS:1</fullName>
    </submittedName>
</protein>
<dbReference type="EMBL" id="CAJVQB010010168">
    <property type="protein sequence ID" value="CAG8737294.1"/>
    <property type="molecule type" value="Genomic_DNA"/>
</dbReference>